<sequence length="478" mass="53974">MNETLAVISDAIDTIDVTKPTTVGKSMPLGVKITIIAYCYILPVICVFGIIGNIMNVITLASRRLKAVSYMYLKALAIADLLCMIFVLLFVTSETLVNLGFTFNRRYLFGFYQAHLMLSLINWALSTGVFVVVALSIERFVSIVFPLHFRAWNSPSRVYKAIAIAYTLPAIMYIPYGFGRYSIGSRIADDGHVVYMAIDSEISLTFEWQIYKWTRECLLRFVPIVTLTILNGKIMFAFRKRQKMFARLTKKSSNPHSSKDENLLYLLGGIVVMFFICNIPAAINLVLINETVKKRVDYQIFRAVANLLEITNHASQFYIFISCSTDYRVTFLQKFPCFKTYATNRDRLRTYLRRTPTNKSLLSGHESVSALMASDKGAVIKRNRVENSFTTSGTVGVIEPCNSSNITALAIDNDFLLKDDPTNTHLPKDKTIECSLASGEEDLYSEDISLNSLHLSQTQAESFTFKITPNQHKSSVYL</sequence>
<organism evidence="1 2">
    <name type="scientific">Rhabditophanes sp. KR3021</name>
    <dbReference type="NCBI Taxonomy" id="114890"/>
    <lineage>
        <taxon>Eukaryota</taxon>
        <taxon>Metazoa</taxon>
        <taxon>Ecdysozoa</taxon>
        <taxon>Nematoda</taxon>
        <taxon>Chromadorea</taxon>
        <taxon>Rhabditida</taxon>
        <taxon>Tylenchina</taxon>
        <taxon>Panagrolaimomorpha</taxon>
        <taxon>Strongyloidoidea</taxon>
        <taxon>Alloionematidae</taxon>
        <taxon>Rhabditophanes</taxon>
    </lineage>
</organism>
<accession>A0AC35U0P4</accession>
<dbReference type="Proteomes" id="UP000095286">
    <property type="component" value="Unplaced"/>
</dbReference>
<evidence type="ECO:0000313" key="1">
    <source>
        <dbReference type="Proteomes" id="UP000095286"/>
    </source>
</evidence>
<protein>
    <submittedName>
        <fullName evidence="2">G_PROTEIN_RECEP_F1_2 domain-containing protein</fullName>
    </submittedName>
</protein>
<evidence type="ECO:0000313" key="2">
    <source>
        <dbReference type="WBParaSite" id="RSKR_0000654200.1"/>
    </source>
</evidence>
<dbReference type="WBParaSite" id="RSKR_0000654200.1">
    <property type="protein sequence ID" value="RSKR_0000654200.1"/>
    <property type="gene ID" value="RSKR_0000654200"/>
</dbReference>
<proteinExistence type="predicted"/>
<reference evidence="2" key="1">
    <citation type="submission" date="2016-11" db="UniProtKB">
        <authorList>
            <consortium name="WormBaseParasite"/>
        </authorList>
    </citation>
    <scope>IDENTIFICATION</scope>
    <source>
        <strain evidence="2">KR3021</strain>
    </source>
</reference>
<name>A0AC35U0P4_9BILA</name>